<reference evidence="15" key="1">
    <citation type="submission" date="2022-11" db="UniProtKB">
        <authorList>
            <consortium name="WormBaseParasite"/>
        </authorList>
    </citation>
    <scope>IDENTIFICATION</scope>
</reference>
<dbReference type="GO" id="GO:0005829">
    <property type="term" value="C:cytosol"/>
    <property type="evidence" value="ECO:0007669"/>
    <property type="project" value="TreeGrafter"/>
</dbReference>
<dbReference type="PRINTS" id="PR00714">
    <property type="entry name" value="MAN6PISMRASE"/>
</dbReference>
<dbReference type="PIRSF" id="PIRSF001480">
    <property type="entry name" value="Mannose-6-phosphate_isomerase"/>
    <property type="match status" value="1"/>
</dbReference>
<keyword evidence="14" id="KW-1185">Reference proteome</keyword>
<dbReference type="InterPro" id="IPR001250">
    <property type="entry name" value="Man6P_Isoase-1"/>
</dbReference>
<dbReference type="PANTHER" id="PTHR10309">
    <property type="entry name" value="MANNOSE-6-PHOSPHATE ISOMERASE"/>
    <property type="match status" value="1"/>
</dbReference>
<dbReference type="WBParaSite" id="Minc3s00297g09648">
    <property type="protein sequence ID" value="Minc3s00297g09648"/>
    <property type="gene ID" value="Minc3s00297g09648"/>
</dbReference>
<evidence type="ECO:0000313" key="14">
    <source>
        <dbReference type="Proteomes" id="UP000887563"/>
    </source>
</evidence>
<dbReference type="GO" id="GO:0004476">
    <property type="term" value="F:mannose-6-phosphate isomerase activity"/>
    <property type="evidence" value="ECO:0007669"/>
    <property type="project" value="UniProtKB-EC"/>
</dbReference>
<dbReference type="Proteomes" id="UP000887563">
    <property type="component" value="Unplaced"/>
</dbReference>
<dbReference type="Pfam" id="PF20512">
    <property type="entry name" value="PMI_typeI_hel"/>
    <property type="match status" value="1"/>
</dbReference>
<protein>
    <recommendedName>
        <fullName evidence="4">mannose-6-phosphate isomerase</fullName>
        <ecNumber evidence="4">5.3.1.8</ecNumber>
    </recommendedName>
    <alternativeName>
        <fullName evidence="8">Phosphohexomutase</fullName>
    </alternativeName>
    <alternativeName>
        <fullName evidence="9">Phosphomannose isomerase</fullName>
    </alternativeName>
</protein>
<dbReference type="NCBIfam" id="TIGR00218">
    <property type="entry name" value="manA"/>
    <property type="match status" value="1"/>
</dbReference>
<feature type="binding site" evidence="11">
    <location>
        <position position="125"/>
    </location>
    <ligand>
        <name>Zn(2+)</name>
        <dbReference type="ChEBI" id="CHEBI:29105"/>
    </ligand>
</feature>
<dbReference type="GO" id="GO:0009298">
    <property type="term" value="P:GDP-mannose biosynthetic process"/>
    <property type="evidence" value="ECO:0007669"/>
    <property type="project" value="InterPro"/>
</dbReference>
<dbReference type="GO" id="GO:0008270">
    <property type="term" value="F:zinc ion binding"/>
    <property type="evidence" value="ECO:0007669"/>
    <property type="project" value="InterPro"/>
</dbReference>
<dbReference type="InterPro" id="IPR014710">
    <property type="entry name" value="RmlC-like_jellyroll"/>
</dbReference>
<evidence type="ECO:0000256" key="1">
    <source>
        <dbReference type="ARBA" id="ARBA00000757"/>
    </source>
</evidence>
<feature type="binding site" evidence="11">
    <location>
        <position position="100"/>
    </location>
    <ligand>
        <name>Zn(2+)</name>
        <dbReference type="ChEBI" id="CHEBI:29105"/>
    </ligand>
</feature>
<dbReference type="InterPro" id="IPR046458">
    <property type="entry name" value="PMI_typeI_hel"/>
</dbReference>
<evidence type="ECO:0000256" key="10">
    <source>
        <dbReference type="PIRSR" id="PIRSR001480-1"/>
    </source>
</evidence>
<keyword evidence="6 11" id="KW-0862">Zinc</keyword>
<dbReference type="InterPro" id="IPR046457">
    <property type="entry name" value="PMI_typeI_cat"/>
</dbReference>
<evidence type="ECO:0000256" key="9">
    <source>
        <dbReference type="ARBA" id="ARBA00030762"/>
    </source>
</evidence>
<sequence length="483" mass="55709">MSTQIERLNCAVKNYAWGKLGENSEVARLYVEGHEDKEINSDTPYAELWIGTHPDGPSRIHLSNVQLSEIITDKNKKKNIQLPFIMKIMSIRHTLSLQVHPTKEQAILLNKQNPINYPDQNHKPELAYALTRFELLCGFRPAGEILENMKAFPELCQAMGYQNTKQFIELSKQFSPDSYEMINALRKCFSTMINFKKENVNKLIINLIKRINNGVYGCLNINSIKIIKDMFQRFPNDIGCLSPIYLNHIILEPGECVYYGAQELHAYLSGECVECVSCSNNTIRAGLTNKFVDKANLIKVLNYRMTDPEYYFVIPQSVIGYPHVLEYAPNCRDFTLHAVEIKYNNRNVNEQFNFDLPTIECSSTFILTEGENIKCIELNSKKCFVKQFMAKRGYIFYIPPMHTIRFLSNNGLYLKGFRTFSFEEGPDHSKRILSMNEKIKSKNIILNNDTSMDVIKQQTTKTKLMLNPSLNIFDIETEMDGFL</sequence>
<dbReference type="SUPFAM" id="SSF51182">
    <property type="entry name" value="RmlC-like cupins"/>
    <property type="match status" value="1"/>
</dbReference>
<feature type="domain" description="Phosphomannose isomerase type I catalytic" evidence="12">
    <location>
        <begin position="7"/>
        <end position="141"/>
    </location>
</feature>
<keyword evidence="5 11" id="KW-0479">Metal-binding</keyword>
<evidence type="ECO:0000256" key="7">
    <source>
        <dbReference type="ARBA" id="ARBA00023235"/>
    </source>
</evidence>
<dbReference type="Gene3D" id="2.60.120.10">
    <property type="entry name" value="Jelly Rolls"/>
    <property type="match status" value="2"/>
</dbReference>
<evidence type="ECO:0000256" key="6">
    <source>
        <dbReference type="ARBA" id="ARBA00022833"/>
    </source>
</evidence>
<comment type="pathway">
    <text evidence="2">Nucleotide-sugar biosynthesis; GDP-alpha-D-mannose biosynthesis; alpha-D-mannose 1-phosphate from D-fructose 6-phosphate: step 1/2.</text>
</comment>
<dbReference type="Pfam" id="PF20511">
    <property type="entry name" value="PMI_typeI_cat"/>
    <property type="match status" value="1"/>
</dbReference>
<evidence type="ECO:0000256" key="4">
    <source>
        <dbReference type="ARBA" id="ARBA00011956"/>
    </source>
</evidence>
<evidence type="ECO:0000259" key="12">
    <source>
        <dbReference type="Pfam" id="PF20511"/>
    </source>
</evidence>
<dbReference type="CDD" id="cd07011">
    <property type="entry name" value="cupin_PMI_type_I_N"/>
    <property type="match status" value="1"/>
</dbReference>
<dbReference type="AlphaFoldDB" id="A0A914L9S5"/>
<keyword evidence="7" id="KW-0413">Isomerase</keyword>
<evidence type="ECO:0000256" key="11">
    <source>
        <dbReference type="PIRSR" id="PIRSR001480-2"/>
    </source>
</evidence>
<feature type="domain" description="Phosphomannose isomerase type I helical insertion" evidence="13">
    <location>
        <begin position="160"/>
        <end position="246"/>
    </location>
</feature>
<dbReference type="InterPro" id="IPR011051">
    <property type="entry name" value="RmlC_Cupin_sf"/>
</dbReference>
<evidence type="ECO:0000256" key="2">
    <source>
        <dbReference type="ARBA" id="ARBA00004666"/>
    </source>
</evidence>
<accession>A0A914L9S5</accession>
<dbReference type="EC" id="5.3.1.8" evidence="4"/>
<evidence type="ECO:0000256" key="8">
    <source>
        <dbReference type="ARBA" id="ARBA00029741"/>
    </source>
</evidence>
<feature type="binding site" evidence="11">
    <location>
        <position position="98"/>
    </location>
    <ligand>
        <name>Zn(2+)</name>
        <dbReference type="ChEBI" id="CHEBI:29105"/>
    </ligand>
</feature>
<dbReference type="InterPro" id="IPR016305">
    <property type="entry name" value="Mannose-6-P_Isomerase"/>
</dbReference>
<comment type="similarity">
    <text evidence="3">Belongs to the mannose-6-phosphate isomerase type 1 family.</text>
</comment>
<dbReference type="Gene3D" id="1.10.441.10">
    <property type="entry name" value="Phosphomannose Isomerase, domain 2"/>
    <property type="match status" value="1"/>
</dbReference>
<dbReference type="PANTHER" id="PTHR10309:SF2">
    <property type="entry name" value="MANNOSE-6-PHOSPHATE ISOMERASE"/>
    <property type="match status" value="1"/>
</dbReference>
<comment type="catalytic activity">
    <reaction evidence="1">
        <text>D-mannose 6-phosphate = D-fructose 6-phosphate</text>
        <dbReference type="Rhea" id="RHEA:12356"/>
        <dbReference type="ChEBI" id="CHEBI:58735"/>
        <dbReference type="ChEBI" id="CHEBI:61527"/>
        <dbReference type="EC" id="5.3.1.8"/>
    </reaction>
</comment>
<evidence type="ECO:0000259" key="13">
    <source>
        <dbReference type="Pfam" id="PF20512"/>
    </source>
</evidence>
<evidence type="ECO:0000256" key="3">
    <source>
        <dbReference type="ARBA" id="ARBA00010772"/>
    </source>
</evidence>
<name>A0A914L9S5_MELIC</name>
<dbReference type="InterPro" id="IPR018050">
    <property type="entry name" value="Pmannose_isomerase-type1_CS"/>
</dbReference>
<proteinExistence type="inferred from homology"/>
<feature type="binding site" evidence="11">
    <location>
        <position position="265"/>
    </location>
    <ligand>
        <name>Zn(2+)</name>
        <dbReference type="ChEBI" id="CHEBI:29105"/>
    </ligand>
</feature>
<evidence type="ECO:0000256" key="5">
    <source>
        <dbReference type="ARBA" id="ARBA00022723"/>
    </source>
</evidence>
<feature type="active site" evidence="10">
    <location>
        <position position="284"/>
    </location>
</feature>
<evidence type="ECO:0000313" key="15">
    <source>
        <dbReference type="WBParaSite" id="Minc3s00297g09648"/>
    </source>
</evidence>
<comment type="cofactor">
    <cofactor evidence="11">
        <name>Zn(2+)</name>
        <dbReference type="ChEBI" id="CHEBI:29105"/>
    </cofactor>
    <text evidence="11">Binds 1 zinc ion per subunit.</text>
</comment>
<organism evidence="14 15">
    <name type="scientific">Meloidogyne incognita</name>
    <name type="common">Southern root-knot nematode worm</name>
    <name type="synonym">Oxyuris incognita</name>
    <dbReference type="NCBI Taxonomy" id="6306"/>
    <lineage>
        <taxon>Eukaryota</taxon>
        <taxon>Metazoa</taxon>
        <taxon>Ecdysozoa</taxon>
        <taxon>Nematoda</taxon>
        <taxon>Chromadorea</taxon>
        <taxon>Rhabditida</taxon>
        <taxon>Tylenchina</taxon>
        <taxon>Tylenchomorpha</taxon>
        <taxon>Tylenchoidea</taxon>
        <taxon>Meloidogynidae</taxon>
        <taxon>Meloidogyninae</taxon>
        <taxon>Meloidogyne</taxon>
        <taxon>Meloidogyne incognita group</taxon>
    </lineage>
</organism>
<dbReference type="PROSITE" id="PS00965">
    <property type="entry name" value="PMI_I_1"/>
    <property type="match status" value="1"/>
</dbReference>
<dbReference type="GO" id="GO:0005975">
    <property type="term" value="P:carbohydrate metabolic process"/>
    <property type="evidence" value="ECO:0007669"/>
    <property type="project" value="InterPro"/>
</dbReference>